<sequence length="49" mass="5360">MTPSAERTAKHPTGIAQYVVDVLINLMRFFGPDPAAIVRPKPGRQARQG</sequence>
<organism evidence="1 2">
    <name type="scientific">Streptomyces spirodelae</name>
    <dbReference type="NCBI Taxonomy" id="2812904"/>
    <lineage>
        <taxon>Bacteria</taxon>
        <taxon>Bacillati</taxon>
        <taxon>Actinomycetota</taxon>
        <taxon>Actinomycetes</taxon>
        <taxon>Kitasatosporales</taxon>
        <taxon>Streptomycetaceae</taxon>
        <taxon>Streptomyces</taxon>
    </lineage>
</organism>
<reference evidence="1 2" key="1">
    <citation type="submission" date="2021-02" db="EMBL/GenBank/DDBJ databases">
        <title>Streptomyces spirodelae sp. nov., isolated from duckweed.</title>
        <authorList>
            <person name="Saimee Y."/>
            <person name="Duangmal K."/>
        </authorList>
    </citation>
    <scope>NUCLEOTIDE SEQUENCE [LARGE SCALE GENOMIC DNA]</scope>
    <source>
        <strain evidence="1 2">DW4-2</strain>
    </source>
</reference>
<evidence type="ECO:0000313" key="2">
    <source>
        <dbReference type="Proteomes" id="UP001518976"/>
    </source>
</evidence>
<dbReference type="EMBL" id="JAFFZN010000045">
    <property type="protein sequence ID" value="MBO8189904.1"/>
    <property type="molecule type" value="Genomic_DNA"/>
</dbReference>
<proteinExistence type="predicted"/>
<comment type="caution">
    <text evidence="1">The sequence shown here is derived from an EMBL/GenBank/DDBJ whole genome shotgun (WGS) entry which is preliminary data.</text>
</comment>
<accession>A0ABS3X3G3</accession>
<gene>
    <name evidence="1" type="ORF">JW592_31315</name>
</gene>
<dbReference type="RefSeq" id="WP_209268658.1">
    <property type="nucleotide sequence ID" value="NZ_JAFFZN010000045.1"/>
</dbReference>
<protein>
    <submittedName>
        <fullName evidence="1">Uncharacterized protein</fullName>
    </submittedName>
</protein>
<keyword evidence="2" id="KW-1185">Reference proteome</keyword>
<evidence type="ECO:0000313" key="1">
    <source>
        <dbReference type="EMBL" id="MBO8189904.1"/>
    </source>
</evidence>
<dbReference type="Proteomes" id="UP001518976">
    <property type="component" value="Unassembled WGS sequence"/>
</dbReference>
<name>A0ABS3X3G3_9ACTN</name>